<evidence type="ECO:0000256" key="4">
    <source>
        <dbReference type="ARBA" id="ARBA00022741"/>
    </source>
</evidence>
<dbReference type="SUPFAM" id="SSF50677">
    <property type="entry name" value="ValRS/IleRS/LeuRS editing domain"/>
    <property type="match status" value="1"/>
</dbReference>
<dbReference type="GO" id="GO:0004823">
    <property type="term" value="F:leucine-tRNA ligase activity"/>
    <property type="evidence" value="ECO:0007669"/>
    <property type="project" value="UniProtKB-UniRule"/>
</dbReference>
<dbReference type="Gene3D" id="3.90.79.10">
    <property type="entry name" value="Nucleoside Triphosphate Pyrophosphohydrolase"/>
    <property type="match status" value="1"/>
</dbReference>
<dbReference type="FunFam" id="3.40.50.620:FF:000003">
    <property type="entry name" value="Leucine--tRNA ligase"/>
    <property type="match status" value="1"/>
</dbReference>
<dbReference type="Pfam" id="PF13603">
    <property type="entry name" value="tRNA-synt_1_2"/>
    <property type="match status" value="1"/>
</dbReference>
<comment type="subcellular location">
    <subcellularLocation>
        <location evidence="10">Cytoplasm</location>
    </subcellularLocation>
</comment>
<dbReference type="InterPro" id="IPR002300">
    <property type="entry name" value="aa-tRNA-synth_Ia"/>
</dbReference>
<dbReference type="PRINTS" id="PR00985">
    <property type="entry name" value="TRNASYNTHLEU"/>
</dbReference>
<dbReference type="InterPro" id="IPR015797">
    <property type="entry name" value="NUDIX_hydrolase-like_dom_sf"/>
</dbReference>
<dbReference type="CDD" id="cd07958">
    <property type="entry name" value="Anticodon_Ia_Leu_BEm"/>
    <property type="match status" value="1"/>
</dbReference>
<name>A0A0G2BAD6_9BACT</name>
<dbReference type="InterPro" id="IPR014729">
    <property type="entry name" value="Rossmann-like_a/b/a_fold"/>
</dbReference>
<gene>
    <name evidence="10" type="primary">leuS</name>
    <name evidence="12" type="ORF">UY92_C0006G0030</name>
</gene>
<keyword evidence="8 10" id="KW-0030">Aminoacyl-tRNA synthetase</keyword>
<dbReference type="FunFam" id="3.10.20.590:FF:000001">
    <property type="entry name" value="Leucine--tRNA ligase"/>
    <property type="match status" value="1"/>
</dbReference>
<dbReference type="Proteomes" id="UP000033870">
    <property type="component" value="Unassembled WGS sequence"/>
</dbReference>
<evidence type="ECO:0000256" key="9">
    <source>
        <dbReference type="ARBA" id="ARBA00047469"/>
    </source>
</evidence>
<dbReference type="PROSITE" id="PS00178">
    <property type="entry name" value="AA_TRNA_LIGASE_I"/>
    <property type="match status" value="1"/>
</dbReference>
<protein>
    <recommendedName>
        <fullName evidence="10">Leucine--tRNA ligase</fullName>
        <ecNumber evidence="10">6.1.1.4</ecNumber>
    </recommendedName>
    <alternativeName>
        <fullName evidence="10">Leucyl-tRNA synthetase</fullName>
        <shortName evidence="10">LeuRS</shortName>
    </alternativeName>
</protein>
<dbReference type="Gene3D" id="3.40.50.620">
    <property type="entry name" value="HUPs"/>
    <property type="match status" value="2"/>
</dbReference>
<dbReference type="Gene3D" id="1.10.730.10">
    <property type="entry name" value="Isoleucyl-tRNA Synthetase, Domain 1"/>
    <property type="match status" value="1"/>
</dbReference>
<evidence type="ECO:0000256" key="8">
    <source>
        <dbReference type="ARBA" id="ARBA00023146"/>
    </source>
</evidence>
<evidence type="ECO:0000256" key="3">
    <source>
        <dbReference type="ARBA" id="ARBA00022598"/>
    </source>
</evidence>
<evidence type="ECO:0000256" key="7">
    <source>
        <dbReference type="ARBA" id="ARBA00022917"/>
    </source>
</evidence>
<dbReference type="InterPro" id="IPR025709">
    <property type="entry name" value="Leu_tRNA-synth_edit"/>
</dbReference>
<keyword evidence="7 10" id="KW-0648">Protein biosynthesis</keyword>
<evidence type="ECO:0000313" key="13">
    <source>
        <dbReference type="Proteomes" id="UP000033870"/>
    </source>
</evidence>
<dbReference type="Pfam" id="PF00133">
    <property type="entry name" value="tRNA-synt_1"/>
    <property type="match status" value="2"/>
</dbReference>
<dbReference type="Gene3D" id="3.10.20.590">
    <property type="match status" value="1"/>
</dbReference>
<keyword evidence="2 10" id="KW-0963">Cytoplasm</keyword>
<dbReference type="FunFam" id="3.40.50.620:FF:000056">
    <property type="entry name" value="Leucine--tRNA ligase"/>
    <property type="match status" value="1"/>
</dbReference>
<dbReference type="GO" id="GO:0005524">
    <property type="term" value="F:ATP binding"/>
    <property type="evidence" value="ECO:0007669"/>
    <property type="project" value="UniProtKB-UniRule"/>
</dbReference>
<proteinExistence type="inferred from homology"/>
<keyword evidence="4 10" id="KW-0547">Nucleotide-binding</keyword>
<evidence type="ECO:0000259" key="11">
    <source>
        <dbReference type="PROSITE" id="PS51462"/>
    </source>
</evidence>
<dbReference type="InterPro" id="IPR002302">
    <property type="entry name" value="Leu-tRNA-ligase"/>
</dbReference>
<dbReference type="GO" id="GO:0002161">
    <property type="term" value="F:aminoacyl-tRNA deacylase activity"/>
    <property type="evidence" value="ECO:0007669"/>
    <property type="project" value="InterPro"/>
</dbReference>
<dbReference type="EC" id="6.1.1.4" evidence="10"/>
<feature type="short sequence motif" description="'KMSKS' region" evidence="10">
    <location>
        <begin position="747"/>
        <end position="751"/>
    </location>
</feature>
<accession>A0A0G2BAD6</accession>
<dbReference type="SUPFAM" id="SSF55811">
    <property type="entry name" value="Nudix"/>
    <property type="match status" value="1"/>
</dbReference>
<dbReference type="Gene3D" id="3.90.740.10">
    <property type="entry name" value="Valyl/Leucyl/Isoleucyl-tRNA synthetase, editing domain"/>
    <property type="match status" value="1"/>
</dbReference>
<dbReference type="STRING" id="1619044.UY92_C0006G0030"/>
<dbReference type="GO" id="GO:0005829">
    <property type="term" value="C:cytosol"/>
    <property type="evidence" value="ECO:0007669"/>
    <property type="project" value="TreeGrafter"/>
</dbReference>
<evidence type="ECO:0000256" key="6">
    <source>
        <dbReference type="ARBA" id="ARBA00022840"/>
    </source>
</evidence>
<keyword evidence="6 10" id="KW-0067">ATP-binding</keyword>
<evidence type="ECO:0000256" key="1">
    <source>
        <dbReference type="ARBA" id="ARBA00005594"/>
    </source>
</evidence>
<dbReference type="InterPro" id="IPR020084">
    <property type="entry name" value="NUDIX_hydrolase_CS"/>
</dbReference>
<sequence length="969" mass="110681">MEKYNPQAIEKKWQEYWDRCQTFAVSEDQAKEKFYGLIEFPYPSGAGLHVGHPRSYTAMDVICRQKRMQGKNVLYPIGFDSFGLPTENFAIKTGRPPAEITAENIATFTRQLKSLGFSFDWSRAVTTSEPEYYRWTQWIFLQLYKHGLAYKTNQPINWCPKDKIGLANEEVVDGKCERCGAVVEKRNKEQWMLAITKYADQLLEGLKEVDYIERAKIQQENWIGRSEGALITFTIPCFCCPDRPRTPGAVGCAEDRTLTVFSTRPDTLFGATYAVVSPEHPVIAPLQAKIENWDEVKAYIEAAKRKTDIERTELQKEKTGLELKGIKAINPANGEAIPVWVADYVLGHYGTGAIMAVPAHDERDFEFARKFGLPVKYVVAPFFLTAEGRDAVRSDKPTVRRTTVYAFVKHWSEDKYLCLDWTKFGWHSGIIGGIEDGEDPETAARREIREETGYQNVRLVRRVDEEVHNHYFAAHKDENRYAVGRGLLFVLENDEREPTKADETQNHEAVWVEGREMEKFLNLNVYEYLWKRLQAPPSAFAGEGIATNSDFLDGLSTAAAKEKITRWLEERGVGQRQVNYKLRDWVFSRQRYWGEPIPLVHCANCGGWVPLPEDQLPLTLPTVEKYQPTDTGESPLAAMTDWVNTTCPKCGGAARRETDTMPNWAGSSWYFLRYCDPNNGRSLADPDKLRYWLPVDWYNGGMEHTVLHLLYSRFWHQFLYDIGVVPTREPYAKRTSHGMILAKGGEKMSKSRGNVVNPDEMVAEFGADALRTYIMFMGPFDQAVEWDTNGLVGVRRFLDKVWGLQYRVADDAPDDRADERLTHVTVRQITNDIDQMRFNTCVSQLMIFTNQLASGERTIKREYFEKLVLLVSTFAPHLGEELWSRLGHTSSVALAPWPTYDEALAAADEVTIVVQVNGKVRDEFTVPAETPEAEVKERALTSERVEKWLAGKEPKKVIYVKGKLVSIVL</sequence>
<evidence type="ECO:0000256" key="5">
    <source>
        <dbReference type="ARBA" id="ARBA00022801"/>
    </source>
</evidence>
<dbReference type="HAMAP" id="MF_00049_B">
    <property type="entry name" value="Leu_tRNA_synth_B"/>
    <property type="match status" value="1"/>
</dbReference>
<evidence type="ECO:0000313" key="12">
    <source>
        <dbReference type="EMBL" id="KKW42469.1"/>
    </source>
</evidence>
<evidence type="ECO:0000256" key="10">
    <source>
        <dbReference type="HAMAP-Rule" id="MF_00049"/>
    </source>
</evidence>
<dbReference type="AlphaFoldDB" id="A0A0G2BAD6"/>
<dbReference type="SUPFAM" id="SSF47323">
    <property type="entry name" value="Anticodon-binding domain of a subclass of class I aminoacyl-tRNA synthetases"/>
    <property type="match status" value="1"/>
</dbReference>
<feature type="binding site" evidence="10">
    <location>
        <position position="750"/>
    </location>
    <ligand>
        <name>ATP</name>
        <dbReference type="ChEBI" id="CHEBI:30616"/>
    </ligand>
</feature>
<dbReference type="Pfam" id="PF08264">
    <property type="entry name" value="Anticodon_1"/>
    <property type="match status" value="1"/>
</dbReference>
<comment type="caution">
    <text evidence="10">Lacks conserved residue(s) required for the propagation of feature annotation.</text>
</comment>
<dbReference type="PROSITE" id="PS51462">
    <property type="entry name" value="NUDIX"/>
    <property type="match status" value="1"/>
</dbReference>
<comment type="caution">
    <text evidence="12">The sequence shown here is derived from an EMBL/GenBank/DDBJ whole genome shotgun (WGS) entry which is preliminary data.</text>
</comment>
<dbReference type="InterPro" id="IPR009080">
    <property type="entry name" value="tRNAsynth_Ia_anticodon-bd"/>
</dbReference>
<dbReference type="PATRIC" id="fig|1619044.3.peg.465"/>
<dbReference type="PANTHER" id="PTHR43740">
    <property type="entry name" value="LEUCYL-TRNA SYNTHETASE"/>
    <property type="match status" value="1"/>
</dbReference>
<dbReference type="GO" id="GO:0006429">
    <property type="term" value="P:leucyl-tRNA aminoacylation"/>
    <property type="evidence" value="ECO:0007669"/>
    <property type="project" value="UniProtKB-UniRule"/>
</dbReference>
<evidence type="ECO:0000256" key="2">
    <source>
        <dbReference type="ARBA" id="ARBA00022490"/>
    </source>
</evidence>
<keyword evidence="3 10" id="KW-0436">Ligase</keyword>
<organism evidence="12 13">
    <name type="scientific">Candidatus Magasanikbacteria bacterium GW2011_GWA2_56_11</name>
    <dbReference type="NCBI Taxonomy" id="1619044"/>
    <lineage>
        <taxon>Bacteria</taxon>
        <taxon>Candidatus Magasanikiibacteriota</taxon>
    </lineage>
</organism>
<dbReference type="Pfam" id="PF00293">
    <property type="entry name" value="NUDIX"/>
    <property type="match status" value="1"/>
</dbReference>
<comment type="similarity">
    <text evidence="1 10">Belongs to the class-I aminoacyl-tRNA synthetase family.</text>
</comment>
<keyword evidence="5" id="KW-0378">Hydrolase</keyword>
<reference evidence="12 13" key="1">
    <citation type="journal article" date="2015" name="Nature">
        <title>rRNA introns, odd ribosomes, and small enigmatic genomes across a large radiation of phyla.</title>
        <authorList>
            <person name="Brown C.T."/>
            <person name="Hug L.A."/>
            <person name="Thomas B.C."/>
            <person name="Sharon I."/>
            <person name="Castelle C.J."/>
            <person name="Singh A."/>
            <person name="Wilkins M.J."/>
            <person name="Williams K.H."/>
            <person name="Banfield J.F."/>
        </authorList>
    </citation>
    <scope>NUCLEOTIDE SEQUENCE [LARGE SCALE GENOMIC DNA]</scope>
</reference>
<comment type="catalytic activity">
    <reaction evidence="9 10">
        <text>tRNA(Leu) + L-leucine + ATP = L-leucyl-tRNA(Leu) + AMP + diphosphate</text>
        <dbReference type="Rhea" id="RHEA:11688"/>
        <dbReference type="Rhea" id="RHEA-COMP:9613"/>
        <dbReference type="Rhea" id="RHEA-COMP:9622"/>
        <dbReference type="ChEBI" id="CHEBI:30616"/>
        <dbReference type="ChEBI" id="CHEBI:33019"/>
        <dbReference type="ChEBI" id="CHEBI:57427"/>
        <dbReference type="ChEBI" id="CHEBI:78442"/>
        <dbReference type="ChEBI" id="CHEBI:78494"/>
        <dbReference type="ChEBI" id="CHEBI:456215"/>
        <dbReference type="EC" id="6.1.1.4"/>
    </reaction>
</comment>
<dbReference type="EMBL" id="LCRX01000006">
    <property type="protein sequence ID" value="KKW42469.1"/>
    <property type="molecule type" value="Genomic_DNA"/>
</dbReference>
<dbReference type="SUPFAM" id="SSF52374">
    <property type="entry name" value="Nucleotidylyl transferase"/>
    <property type="match status" value="1"/>
</dbReference>
<dbReference type="InterPro" id="IPR000086">
    <property type="entry name" value="NUDIX_hydrolase_dom"/>
</dbReference>
<dbReference type="FunFam" id="1.10.730.10:FF:000011">
    <property type="entry name" value="Leucine--tRNA ligase chloroplastic/mitochondrial"/>
    <property type="match status" value="1"/>
</dbReference>
<dbReference type="InterPro" id="IPR009008">
    <property type="entry name" value="Val/Leu/Ile-tRNA-synth_edit"/>
</dbReference>
<dbReference type="PROSITE" id="PS00893">
    <property type="entry name" value="NUDIX_BOX"/>
    <property type="match status" value="1"/>
</dbReference>
<dbReference type="InterPro" id="IPR001412">
    <property type="entry name" value="aa-tRNA-synth_I_CS"/>
</dbReference>
<dbReference type="InterPro" id="IPR013155">
    <property type="entry name" value="M/V/L/I-tRNA-synth_anticd-bd"/>
</dbReference>
<dbReference type="PANTHER" id="PTHR43740:SF2">
    <property type="entry name" value="LEUCINE--TRNA LIGASE, MITOCHONDRIAL"/>
    <property type="match status" value="1"/>
</dbReference>
<feature type="domain" description="Nudix hydrolase" evidence="11">
    <location>
        <begin position="397"/>
        <end position="533"/>
    </location>
</feature>